<accession>A0A542ZEA3</accession>
<proteinExistence type="predicted"/>
<sequence>MRTLPAKSLTASLLAGSLAFAQLACAPASIAASPSGSAASFQVSYVDQGQIWVSTLDGKQKRAISGAAPSGRQWTEQTQSDDGWIFGVARKSGYSGAAAPTKLWKPGGDVAAESTLGYDFNMPSAAVPIDLALTTGAKQVAYTYSYLAYSYPVSSLYQGTWVTNTSNTSITPINISNLLGTSVMGSRLLGVDSNADDAMYQEPTGVFSPNFAPWFNLPGMTDLDVSADGKTVALTFETDASTHTKALGLIKATGLGGTITADCVVPTAGDVSDFNVSPDGSWISWVDTRGLLVGRTPISPATSCDIISPVLISKTGTYPAIGSTQLATSPGGSSAKPKPKPLPSAWIAKWPKKSSQPKVGKLIKVGKPAFSKAGKKAQLKVSYRWYAAGKAIKGATKQKLRITKKLRKKKITVKVTVSKAGYASKSKTIKFGKVR</sequence>
<comment type="caution">
    <text evidence="2">The sequence shown here is derived from an EMBL/GenBank/DDBJ whole genome shotgun (WGS) entry which is preliminary data.</text>
</comment>
<dbReference type="Gene3D" id="2.60.40.2700">
    <property type="match status" value="1"/>
</dbReference>
<dbReference type="AlphaFoldDB" id="A0A542ZEA3"/>
<dbReference type="OrthoDB" id="5243598at2"/>
<protein>
    <recommendedName>
        <fullName evidence="4">WD40 repeat protein</fullName>
    </recommendedName>
</protein>
<keyword evidence="3" id="KW-1185">Reference proteome</keyword>
<organism evidence="2 3">
    <name type="scientific">Rarobacter faecitabidus</name>
    <dbReference type="NCBI Taxonomy" id="13243"/>
    <lineage>
        <taxon>Bacteria</taxon>
        <taxon>Bacillati</taxon>
        <taxon>Actinomycetota</taxon>
        <taxon>Actinomycetes</taxon>
        <taxon>Micrococcales</taxon>
        <taxon>Rarobacteraceae</taxon>
        <taxon>Rarobacter</taxon>
    </lineage>
</organism>
<feature type="signal peptide" evidence="1">
    <location>
        <begin position="1"/>
        <end position="31"/>
    </location>
</feature>
<gene>
    <name evidence="2" type="ORF">FB461_2076</name>
</gene>
<evidence type="ECO:0000313" key="3">
    <source>
        <dbReference type="Proteomes" id="UP000315389"/>
    </source>
</evidence>
<evidence type="ECO:0000313" key="2">
    <source>
        <dbReference type="EMBL" id="TQL58658.1"/>
    </source>
</evidence>
<name>A0A542ZEA3_RARFA</name>
<dbReference type="RefSeq" id="WP_142121745.1">
    <property type="nucleotide sequence ID" value="NZ_BAAASV010000002.1"/>
</dbReference>
<dbReference type="Proteomes" id="UP000315389">
    <property type="component" value="Unassembled WGS sequence"/>
</dbReference>
<keyword evidence="1" id="KW-0732">Signal</keyword>
<dbReference type="EMBL" id="VFOS01000003">
    <property type="protein sequence ID" value="TQL58658.1"/>
    <property type="molecule type" value="Genomic_DNA"/>
</dbReference>
<feature type="chain" id="PRO_5022127242" description="WD40 repeat protein" evidence="1">
    <location>
        <begin position="32"/>
        <end position="435"/>
    </location>
</feature>
<evidence type="ECO:0008006" key="4">
    <source>
        <dbReference type="Google" id="ProtNLM"/>
    </source>
</evidence>
<evidence type="ECO:0000256" key="1">
    <source>
        <dbReference type="SAM" id="SignalP"/>
    </source>
</evidence>
<reference evidence="2 3" key="1">
    <citation type="submission" date="2019-06" db="EMBL/GenBank/DDBJ databases">
        <title>Sequencing the genomes of 1000 actinobacteria strains.</title>
        <authorList>
            <person name="Klenk H.-P."/>
        </authorList>
    </citation>
    <scope>NUCLEOTIDE SEQUENCE [LARGE SCALE GENOMIC DNA]</scope>
    <source>
        <strain evidence="2 3">DSM 4813</strain>
    </source>
</reference>